<gene>
    <name evidence="1" type="ORF">ENT99_00495</name>
    <name evidence="2" type="ORF">ENU64_02245</name>
</gene>
<evidence type="ECO:0000313" key="2">
    <source>
        <dbReference type="EMBL" id="HGT98238.1"/>
    </source>
</evidence>
<dbReference type="SUPFAM" id="SSF51556">
    <property type="entry name" value="Metallo-dependent hydrolases"/>
    <property type="match status" value="1"/>
</dbReference>
<evidence type="ECO:0000313" key="1">
    <source>
        <dbReference type="EMBL" id="HFQ78168.1"/>
    </source>
</evidence>
<protein>
    <recommendedName>
        <fullName evidence="3">Glucuronate isomerase</fullName>
    </recommendedName>
</protein>
<dbReference type="Gene3D" id="1.10.2020.10">
    <property type="entry name" value="uronate isomerase, domain 2, chain A"/>
    <property type="match status" value="1"/>
</dbReference>
<dbReference type="EMBL" id="DTAU01000013">
    <property type="protein sequence ID" value="HFQ78168.1"/>
    <property type="molecule type" value="Genomic_DNA"/>
</dbReference>
<evidence type="ECO:0008006" key="3">
    <source>
        <dbReference type="Google" id="ProtNLM"/>
    </source>
</evidence>
<dbReference type="InterPro" id="IPR032466">
    <property type="entry name" value="Metal_Hydrolase"/>
</dbReference>
<proteinExistence type="predicted"/>
<dbReference type="Gene3D" id="3.20.20.140">
    <property type="entry name" value="Metal-dependent hydrolases"/>
    <property type="match status" value="1"/>
</dbReference>
<dbReference type="AlphaFoldDB" id="A0A7J3MXH1"/>
<name>A0A7J3MXH1_9CREN</name>
<reference evidence="2" key="1">
    <citation type="journal article" date="2020" name="mSystems">
        <title>Genome- and Community-Level Interaction Insights into Carbon Utilization and Element Cycling Functions of Hydrothermarchaeota in Hydrothermal Sediment.</title>
        <authorList>
            <person name="Zhou Z."/>
            <person name="Liu Y."/>
            <person name="Xu W."/>
            <person name="Pan J."/>
            <person name="Luo Z.H."/>
            <person name="Li M."/>
        </authorList>
    </citation>
    <scope>NUCLEOTIDE SEQUENCE [LARGE SCALE GENOMIC DNA]</scope>
    <source>
        <strain evidence="1">SpSt-629</strain>
        <strain evidence="2">SpSt-688</strain>
    </source>
</reference>
<accession>A0A7J3MXH1</accession>
<dbReference type="EMBL" id="DTDH01000064">
    <property type="protein sequence ID" value="HGT98238.1"/>
    <property type="molecule type" value="Genomic_DNA"/>
</dbReference>
<organism evidence="2">
    <name type="scientific">Ignisphaera aggregans</name>
    <dbReference type="NCBI Taxonomy" id="334771"/>
    <lineage>
        <taxon>Archaea</taxon>
        <taxon>Thermoproteota</taxon>
        <taxon>Thermoprotei</taxon>
        <taxon>Desulfurococcales</taxon>
        <taxon>Desulfurococcaceae</taxon>
        <taxon>Ignisphaera</taxon>
    </lineage>
</organism>
<comment type="caution">
    <text evidence="2">The sequence shown here is derived from an EMBL/GenBank/DDBJ whole genome shotgun (WGS) entry which is preliminary data.</text>
</comment>
<sequence>MQNIIESANKLYSEIQDIDVVDVHEHLNPSTLSAKNFNDIIFYHYIVTELVSAGMSREEFEKLPPTDRLVKTLPYFKFIRNTATFWSLRQILKDLYGLNIDEINESNWKKVVESIESKQSDSTWVYTVLKKFCRVKKSFLTLSPLEPIPIYDRDIFTGALRLDVLVQNISKDVLLDLENRYGLSIEHAEDLDHVLETIFNKFDQNIVAVTLPIQPDDIFRIAHRNEVSLYIRELRSKGVIGYEAKYALASYALHKVLTLCSEHRKVFQMMLGVKRLVPKAAPPDYAIIMYNPEQLYALTQIFAIYSDVKFDVFIADSTLSHQVTVIAKNYPNVYLSGYWWYSMYPEIIKSYLHLRLQMLPYNKIGGFFSDAYVIEWVYGKALLAKKQLAYVLAEMISEGYIDNDLAIEIAHALLHENAIKLYNI</sequence>